<evidence type="ECO:0000256" key="1">
    <source>
        <dbReference type="ARBA" id="ARBA00004651"/>
    </source>
</evidence>
<dbReference type="InterPro" id="IPR020846">
    <property type="entry name" value="MFS_dom"/>
</dbReference>
<evidence type="ECO:0000256" key="5">
    <source>
        <dbReference type="ARBA" id="ARBA00023136"/>
    </source>
</evidence>
<comment type="subcellular location">
    <subcellularLocation>
        <location evidence="1">Cell membrane</location>
        <topology evidence="1">Multi-pass membrane protein</topology>
    </subcellularLocation>
</comment>
<feature type="transmembrane region" description="Helical" evidence="6">
    <location>
        <begin position="372"/>
        <end position="391"/>
    </location>
</feature>
<dbReference type="PROSITE" id="PS50850">
    <property type="entry name" value="MFS"/>
    <property type="match status" value="1"/>
</dbReference>
<feature type="transmembrane region" description="Helical" evidence="6">
    <location>
        <begin position="187"/>
        <end position="209"/>
    </location>
</feature>
<keyword evidence="5 6" id="KW-0472">Membrane</keyword>
<dbReference type="GO" id="GO:0005886">
    <property type="term" value="C:plasma membrane"/>
    <property type="evidence" value="ECO:0007669"/>
    <property type="project" value="UniProtKB-SubCell"/>
</dbReference>
<dbReference type="PRINTS" id="PR01035">
    <property type="entry name" value="TCRTETA"/>
</dbReference>
<feature type="transmembrane region" description="Helical" evidence="6">
    <location>
        <begin position="306"/>
        <end position="326"/>
    </location>
</feature>
<dbReference type="SUPFAM" id="SSF103473">
    <property type="entry name" value="MFS general substrate transporter"/>
    <property type="match status" value="2"/>
</dbReference>
<dbReference type="AlphaFoldDB" id="A0A430F5X1"/>
<dbReference type="InterPro" id="IPR011701">
    <property type="entry name" value="MFS"/>
</dbReference>
<feature type="transmembrane region" description="Helical" evidence="6">
    <location>
        <begin position="125"/>
        <end position="148"/>
    </location>
</feature>
<feature type="transmembrane region" description="Helical" evidence="6">
    <location>
        <begin position="160"/>
        <end position="181"/>
    </location>
</feature>
<evidence type="ECO:0000256" key="3">
    <source>
        <dbReference type="ARBA" id="ARBA00022692"/>
    </source>
</evidence>
<evidence type="ECO:0000256" key="6">
    <source>
        <dbReference type="SAM" id="Phobius"/>
    </source>
</evidence>
<feature type="transmembrane region" description="Helical" evidence="6">
    <location>
        <begin position="250"/>
        <end position="269"/>
    </location>
</feature>
<proteinExistence type="inferred from homology"/>
<dbReference type="InterPro" id="IPR036259">
    <property type="entry name" value="MFS_trans_sf"/>
</dbReference>
<dbReference type="Proteomes" id="UP000288052">
    <property type="component" value="Unassembled WGS sequence"/>
</dbReference>
<keyword evidence="3 6" id="KW-0812">Transmembrane</keyword>
<sequence length="485" mass="50695">MSGSGRARAEAVVGDGSDVAVRTLAKSELDEALAGEGEALGAAEDGAMPTDLGLRLAIYNSNLEASRSNPKLSPETGKPISMLTKSRYAVGFLVFGLLWMSGLGIVSAVLLPEHLKSVPGMAPEALVGVINSCTAVASLVSNLMFGNFSDRSRSKRGRRTPFILGGAVLGGVTLFLTGMTLNPVVITIVYCLCMFGLNCMLAPMVAIISDRIPTGVRGTMSAFYGAGSTCGAPIGTLIGAVFIANQTPGFIVAGALMLLSGIIAVIILPKEGPADFLPRQKEGLGEVVKSFRPPKFSTAHDFYKAFAGRLCMLLSYQMITIYQLYILENYVGLEVKEAGVVISSMSVITMVVSLVGSVAAGPLSDMIGRRKVPIIIASVLFAIGIAMPWLMPSATGMLLYSGIAGLGYGVYSSVDQALNVDVLPNKEEAGKDLGILNLATTLGQMLGPVLMSAITLSLGYAFAFPIAIAFALLGCVFIMLIRGVR</sequence>
<feature type="transmembrane region" description="Helical" evidence="6">
    <location>
        <begin position="221"/>
        <end position="244"/>
    </location>
</feature>
<dbReference type="EMBL" id="QXGI01000006">
    <property type="protein sequence ID" value="RSX46790.1"/>
    <property type="molecule type" value="Genomic_DNA"/>
</dbReference>
<accession>A0A430F5X1</accession>
<feature type="domain" description="Major facilitator superfamily (MFS) profile" evidence="7">
    <location>
        <begin position="88"/>
        <end position="485"/>
    </location>
</feature>
<evidence type="ECO:0000256" key="4">
    <source>
        <dbReference type="ARBA" id="ARBA00022989"/>
    </source>
</evidence>
<dbReference type="InterPro" id="IPR005829">
    <property type="entry name" value="Sugar_transporter_CS"/>
</dbReference>
<dbReference type="Pfam" id="PF07690">
    <property type="entry name" value="MFS_1"/>
    <property type="match status" value="1"/>
</dbReference>
<dbReference type="PANTHER" id="PTHR23528">
    <property type="match status" value="1"/>
</dbReference>
<dbReference type="Gene3D" id="1.20.1250.20">
    <property type="entry name" value="MFS general substrate transporter like domains"/>
    <property type="match status" value="2"/>
</dbReference>
<comment type="caution">
    <text evidence="8">The sequence shown here is derived from an EMBL/GenBank/DDBJ whole genome shotgun (WGS) entry which is preliminary data.</text>
</comment>
<dbReference type="PROSITE" id="PS00216">
    <property type="entry name" value="SUGAR_TRANSPORT_1"/>
    <property type="match status" value="1"/>
</dbReference>
<name>A0A430F5X1_9BIFI</name>
<dbReference type="PANTHER" id="PTHR23528:SF1">
    <property type="entry name" value="MAJOR FACILITATOR SUPERFAMILY (MFS) PROFILE DOMAIN-CONTAINING PROTEIN"/>
    <property type="match status" value="1"/>
</dbReference>
<keyword evidence="9" id="KW-1185">Reference proteome</keyword>
<organism evidence="8 9">
    <name type="scientific">Bifidobacterium castoris</name>
    <dbReference type="NCBI Taxonomy" id="2306972"/>
    <lineage>
        <taxon>Bacteria</taxon>
        <taxon>Bacillati</taxon>
        <taxon>Actinomycetota</taxon>
        <taxon>Actinomycetes</taxon>
        <taxon>Bifidobacteriales</taxon>
        <taxon>Bifidobacteriaceae</taxon>
        <taxon>Bifidobacterium</taxon>
    </lineage>
</organism>
<feature type="transmembrane region" description="Helical" evidence="6">
    <location>
        <begin position="338"/>
        <end position="360"/>
    </location>
</feature>
<comment type="similarity">
    <text evidence="2">Belongs to the major facilitator superfamily. TCR/Tet family.</text>
</comment>
<dbReference type="InterPro" id="IPR001958">
    <property type="entry name" value="Tet-R_TetA/multi-R_MdtG-like"/>
</dbReference>
<feature type="transmembrane region" description="Helical" evidence="6">
    <location>
        <begin position="460"/>
        <end position="481"/>
    </location>
</feature>
<feature type="transmembrane region" description="Helical" evidence="6">
    <location>
        <begin position="397"/>
        <end position="414"/>
    </location>
</feature>
<evidence type="ECO:0000256" key="2">
    <source>
        <dbReference type="ARBA" id="ARBA00007520"/>
    </source>
</evidence>
<protein>
    <submittedName>
        <fullName evidence="8">MFS transporter</fullName>
    </submittedName>
</protein>
<keyword evidence="4 6" id="KW-1133">Transmembrane helix</keyword>
<evidence type="ECO:0000313" key="8">
    <source>
        <dbReference type="EMBL" id="RSX46790.1"/>
    </source>
</evidence>
<dbReference type="GO" id="GO:0022857">
    <property type="term" value="F:transmembrane transporter activity"/>
    <property type="evidence" value="ECO:0007669"/>
    <property type="project" value="InterPro"/>
</dbReference>
<feature type="transmembrane region" description="Helical" evidence="6">
    <location>
        <begin position="435"/>
        <end position="454"/>
    </location>
</feature>
<feature type="transmembrane region" description="Helical" evidence="6">
    <location>
        <begin position="88"/>
        <end position="110"/>
    </location>
</feature>
<evidence type="ECO:0000313" key="9">
    <source>
        <dbReference type="Proteomes" id="UP000288052"/>
    </source>
</evidence>
<gene>
    <name evidence="8" type="ORF">D2E22_1471</name>
</gene>
<reference evidence="8 9" key="1">
    <citation type="submission" date="2018-09" db="EMBL/GenBank/DDBJ databases">
        <title>Characterization of the phylogenetic diversity of five novel species belonging to the genus Bifidobacterium.</title>
        <authorList>
            <person name="Lugli G.A."/>
            <person name="Duranti S."/>
            <person name="Milani C."/>
        </authorList>
    </citation>
    <scope>NUCLEOTIDE SEQUENCE [LARGE SCALE GENOMIC DNA]</scope>
    <source>
        <strain evidence="8 9">2020B</strain>
    </source>
</reference>
<evidence type="ECO:0000259" key="7">
    <source>
        <dbReference type="PROSITE" id="PS50850"/>
    </source>
</evidence>